<accession>A0A2S8G279</accession>
<keyword evidence="1" id="KW-0472">Membrane</keyword>
<reference evidence="2 3" key="1">
    <citation type="submission" date="2018-02" db="EMBL/GenBank/DDBJ databases">
        <title>Comparative genomes isolates from brazilian mangrove.</title>
        <authorList>
            <person name="Araujo J.E."/>
            <person name="Taketani R.G."/>
            <person name="Silva M.C.P."/>
            <person name="Loureco M.V."/>
            <person name="Andreote F.D."/>
        </authorList>
    </citation>
    <scope>NUCLEOTIDE SEQUENCE [LARGE SCALE GENOMIC DNA]</scope>
    <source>
        <strain evidence="2 3">NAP PRIS-MGV</strain>
    </source>
</reference>
<dbReference type="Proteomes" id="UP000239388">
    <property type="component" value="Unassembled WGS sequence"/>
</dbReference>
<keyword evidence="1" id="KW-0812">Transmembrane</keyword>
<dbReference type="RefSeq" id="WP_105353502.1">
    <property type="nucleotide sequence ID" value="NZ_PUIB01000011.1"/>
</dbReference>
<protein>
    <submittedName>
        <fullName evidence="2">Uncharacterized protein</fullName>
    </submittedName>
</protein>
<proteinExistence type="predicted"/>
<evidence type="ECO:0000313" key="3">
    <source>
        <dbReference type="Proteomes" id="UP000239388"/>
    </source>
</evidence>
<evidence type="ECO:0000313" key="2">
    <source>
        <dbReference type="EMBL" id="PQO38244.1"/>
    </source>
</evidence>
<dbReference type="AlphaFoldDB" id="A0A2S8G279"/>
<comment type="caution">
    <text evidence="2">The sequence shown here is derived from an EMBL/GenBank/DDBJ whole genome shotgun (WGS) entry which is preliminary data.</text>
</comment>
<feature type="transmembrane region" description="Helical" evidence="1">
    <location>
        <begin position="48"/>
        <end position="76"/>
    </location>
</feature>
<evidence type="ECO:0000256" key="1">
    <source>
        <dbReference type="SAM" id="Phobius"/>
    </source>
</evidence>
<organism evidence="2 3">
    <name type="scientific">Blastopirellula marina</name>
    <dbReference type="NCBI Taxonomy" id="124"/>
    <lineage>
        <taxon>Bacteria</taxon>
        <taxon>Pseudomonadati</taxon>
        <taxon>Planctomycetota</taxon>
        <taxon>Planctomycetia</taxon>
        <taxon>Pirellulales</taxon>
        <taxon>Pirellulaceae</taxon>
        <taxon>Blastopirellula</taxon>
    </lineage>
</organism>
<dbReference type="EMBL" id="PUIB01000011">
    <property type="protein sequence ID" value="PQO38244.1"/>
    <property type="molecule type" value="Genomic_DNA"/>
</dbReference>
<sequence length="86" mass="9181">MSKLFIQLGFALGSLLLLPLIPLVAILTMEGAQHNPHPAGGFGANMRLVYLVILGGPVVATGTVILICSTIAWALLRYPRSKKAER</sequence>
<name>A0A2S8G279_9BACT</name>
<keyword evidence="1" id="KW-1133">Transmembrane helix</keyword>
<gene>
    <name evidence="2" type="ORF">C5Y98_09255</name>
</gene>